<dbReference type="PROSITE" id="PS51228">
    <property type="entry name" value="ACB_2"/>
    <property type="match status" value="1"/>
</dbReference>
<name>A0A9P1BPK6_9DINO</name>
<protein>
    <submittedName>
        <fullName evidence="7">Acyl-CoA-binding domain-containing protein 2</fullName>
    </submittedName>
</protein>
<dbReference type="GO" id="GO:0006631">
    <property type="term" value="P:fatty acid metabolic process"/>
    <property type="evidence" value="ECO:0007669"/>
    <property type="project" value="TreeGrafter"/>
</dbReference>
<dbReference type="EMBL" id="CAMXCT010000322">
    <property type="protein sequence ID" value="CAI3977128.1"/>
    <property type="molecule type" value="Genomic_DNA"/>
</dbReference>
<comment type="caution">
    <text evidence="5">The sequence shown here is derived from an EMBL/GenBank/DDBJ whole genome shotgun (WGS) entry which is preliminary data.</text>
</comment>
<dbReference type="InterPro" id="IPR000582">
    <property type="entry name" value="Acyl-CoA-binding_protein"/>
</dbReference>
<evidence type="ECO:0000313" key="5">
    <source>
        <dbReference type="EMBL" id="CAI3977128.1"/>
    </source>
</evidence>
<dbReference type="InterPro" id="IPR014352">
    <property type="entry name" value="FERM/acyl-CoA-bd_prot_sf"/>
</dbReference>
<evidence type="ECO:0000313" key="7">
    <source>
        <dbReference type="EMBL" id="CAL4764440.1"/>
    </source>
</evidence>
<feature type="compositionally biased region" description="Pro residues" evidence="3">
    <location>
        <begin position="134"/>
        <end position="143"/>
    </location>
</feature>
<dbReference type="PANTHER" id="PTHR23310">
    <property type="entry name" value="ACYL-COA-BINDING PROTEIN, ACBP"/>
    <property type="match status" value="1"/>
</dbReference>
<dbReference type="Pfam" id="PF00887">
    <property type="entry name" value="ACBP"/>
    <property type="match status" value="1"/>
</dbReference>
<comment type="similarity">
    <text evidence="1">Belongs to the ACBP family.</text>
</comment>
<dbReference type="OrthoDB" id="346910at2759"/>
<feature type="compositionally biased region" description="Basic and acidic residues" evidence="3">
    <location>
        <begin position="46"/>
        <end position="57"/>
    </location>
</feature>
<organism evidence="5">
    <name type="scientific">Cladocopium goreaui</name>
    <dbReference type="NCBI Taxonomy" id="2562237"/>
    <lineage>
        <taxon>Eukaryota</taxon>
        <taxon>Sar</taxon>
        <taxon>Alveolata</taxon>
        <taxon>Dinophyceae</taxon>
        <taxon>Suessiales</taxon>
        <taxon>Symbiodiniaceae</taxon>
        <taxon>Cladocopium</taxon>
    </lineage>
</organism>
<keyword evidence="8" id="KW-1185">Reference proteome</keyword>
<feature type="compositionally biased region" description="Polar residues" evidence="3">
    <location>
        <begin position="94"/>
        <end position="104"/>
    </location>
</feature>
<feature type="compositionally biased region" description="Basic and acidic residues" evidence="3">
    <location>
        <begin position="149"/>
        <end position="167"/>
    </location>
</feature>
<feature type="region of interest" description="Disordered" evidence="3">
    <location>
        <begin position="134"/>
        <end position="167"/>
    </location>
</feature>
<dbReference type="Gene3D" id="1.20.80.10">
    <property type="match status" value="1"/>
</dbReference>
<feature type="domain" description="ACB" evidence="4">
    <location>
        <begin position="227"/>
        <end position="310"/>
    </location>
</feature>
<feature type="compositionally biased region" description="Low complexity" evidence="3">
    <location>
        <begin position="1"/>
        <end position="13"/>
    </location>
</feature>
<dbReference type="InterPro" id="IPR035984">
    <property type="entry name" value="Acyl-CoA-binding_sf"/>
</dbReference>
<feature type="compositionally biased region" description="Low complexity" evidence="3">
    <location>
        <begin position="70"/>
        <end position="84"/>
    </location>
</feature>
<sequence length="314" mass="34330">MGCTSSGCRRGGSVYDPSEQLLAPPPHQRRGSKPTLLRSGRLNGKLQKEEGDDKKDDWEDEERIDSIVPSNSSTSSNANRRLANIATPKRPSRPSAQKGNTTAHKASLTPPRNASKVISPVAFALAGSSLPLPPSSVLPPPPSSSEGSGHAETESERSVRNKPEVPKRQQKLLCCGNICGAIQLLRTRKEGVETAESSTGPLQPQLPIARSIQEDRRTERHHRAAELRKRFQLARETAKGLSLSADEKLQLYAYEKQATEGPVSGVRPSAFNMLARARWDSWAKLKRMDKEVAKQGYCALVDKFAPGWRTKAGL</sequence>
<dbReference type="Proteomes" id="UP001152797">
    <property type="component" value="Unassembled WGS sequence"/>
</dbReference>
<dbReference type="SUPFAM" id="SSF47027">
    <property type="entry name" value="Acyl-CoA binding protein"/>
    <property type="match status" value="1"/>
</dbReference>
<dbReference type="PANTHER" id="PTHR23310:SF62">
    <property type="entry name" value="ACYL-COA BINDING PROTEIN 1, ISOFORM A"/>
    <property type="match status" value="1"/>
</dbReference>
<dbReference type="EMBL" id="CAMXCT030000322">
    <property type="protein sequence ID" value="CAL4764440.1"/>
    <property type="molecule type" value="Genomic_DNA"/>
</dbReference>
<evidence type="ECO:0000256" key="3">
    <source>
        <dbReference type="SAM" id="MobiDB-lite"/>
    </source>
</evidence>
<evidence type="ECO:0000259" key="4">
    <source>
        <dbReference type="PROSITE" id="PS51228"/>
    </source>
</evidence>
<proteinExistence type="inferred from homology"/>
<evidence type="ECO:0000256" key="1">
    <source>
        <dbReference type="ARBA" id="ARBA00005567"/>
    </source>
</evidence>
<reference evidence="6" key="2">
    <citation type="submission" date="2024-04" db="EMBL/GenBank/DDBJ databases">
        <authorList>
            <person name="Chen Y."/>
            <person name="Shah S."/>
            <person name="Dougan E. K."/>
            <person name="Thang M."/>
            <person name="Chan C."/>
        </authorList>
    </citation>
    <scope>NUCLEOTIDE SEQUENCE [LARGE SCALE GENOMIC DNA]</scope>
</reference>
<evidence type="ECO:0000313" key="6">
    <source>
        <dbReference type="EMBL" id="CAL1130503.1"/>
    </source>
</evidence>
<accession>A0A9P1BPK6</accession>
<evidence type="ECO:0000256" key="2">
    <source>
        <dbReference type="ARBA" id="ARBA00023121"/>
    </source>
</evidence>
<feature type="region of interest" description="Disordered" evidence="3">
    <location>
        <begin position="1"/>
        <end position="114"/>
    </location>
</feature>
<dbReference type="EMBL" id="CAMXCT020000322">
    <property type="protein sequence ID" value="CAL1130503.1"/>
    <property type="molecule type" value="Genomic_DNA"/>
</dbReference>
<evidence type="ECO:0000313" key="8">
    <source>
        <dbReference type="Proteomes" id="UP001152797"/>
    </source>
</evidence>
<dbReference type="GO" id="GO:0000062">
    <property type="term" value="F:fatty-acyl-CoA binding"/>
    <property type="evidence" value="ECO:0007669"/>
    <property type="project" value="InterPro"/>
</dbReference>
<reference evidence="5" key="1">
    <citation type="submission" date="2022-10" db="EMBL/GenBank/DDBJ databases">
        <authorList>
            <person name="Chen Y."/>
            <person name="Dougan E. K."/>
            <person name="Chan C."/>
            <person name="Rhodes N."/>
            <person name="Thang M."/>
        </authorList>
    </citation>
    <scope>NUCLEOTIDE SEQUENCE</scope>
</reference>
<keyword evidence="2" id="KW-0446">Lipid-binding</keyword>
<dbReference type="AlphaFoldDB" id="A0A9P1BPK6"/>
<gene>
    <name evidence="5" type="ORF">C1SCF055_LOCUS5295</name>
</gene>